<accession>A0ABY2WNY2</accession>
<dbReference type="EMBL" id="VCNI01000001">
    <property type="protein sequence ID" value="TMU56699.1"/>
    <property type="molecule type" value="Genomic_DNA"/>
</dbReference>
<dbReference type="InterPro" id="IPR016181">
    <property type="entry name" value="Acyl_CoA_acyltransferase"/>
</dbReference>
<sequence length="205" mass="24446">MDTKESGKYYKYKLLFSNIRHGLFLHMLQNFMSRLGLDFAPYYWVQEDFNAYKSPQINDDKEKYTISFLSDEEVKSMKRGSIRKFKGTKLIGLKHNNQIAAFHCAEQRDFVFKGKKMKLKKNEAYLLNMYTFQNYRGKNLAPYLRHATYDLLKEEGVDTFYSISDYLNKSTHKFKKKLGAEPLQLYLSIALLKKYHRTFLLKTYK</sequence>
<reference evidence="2 3" key="1">
    <citation type="submission" date="2019-05" db="EMBL/GenBank/DDBJ databases">
        <title>Flagellimonas sp. AsT0115, sp. nov., isolated from a marine red algae, Asparagopsis taxiformis.</title>
        <authorList>
            <person name="Kim J."/>
            <person name="Jeong S.E."/>
            <person name="Jeon C.O."/>
        </authorList>
    </citation>
    <scope>NUCLEOTIDE SEQUENCE [LARGE SCALE GENOMIC DNA]</scope>
    <source>
        <strain evidence="2 3">AsT0115</strain>
    </source>
</reference>
<evidence type="ECO:0000313" key="3">
    <source>
        <dbReference type="Proteomes" id="UP000751614"/>
    </source>
</evidence>
<dbReference type="Proteomes" id="UP000751614">
    <property type="component" value="Unassembled WGS sequence"/>
</dbReference>
<protein>
    <submittedName>
        <fullName evidence="2">GNAT family N-acetyltransferase</fullName>
    </submittedName>
</protein>
<name>A0ABY2WNY2_9FLAO</name>
<proteinExistence type="predicted"/>
<organism evidence="2 3">
    <name type="scientific">Flagellimonas algicola</name>
    <dbReference type="NCBI Taxonomy" id="2583815"/>
    <lineage>
        <taxon>Bacteria</taxon>
        <taxon>Pseudomonadati</taxon>
        <taxon>Bacteroidota</taxon>
        <taxon>Flavobacteriia</taxon>
        <taxon>Flavobacteriales</taxon>
        <taxon>Flavobacteriaceae</taxon>
        <taxon>Flagellimonas</taxon>
    </lineage>
</organism>
<dbReference type="Gene3D" id="3.40.630.30">
    <property type="match status" value="1"/>
</dbReference>
<keyword evidence="3" id="KW-1185">Reference proteome</keyword>
<gene>
    <name evidence="2" type="ORF">FGG15_03915</name>
</gene>
<dbReference type="RefSeq" id="WP_138833418.1">
    <property type="nucleotide sequence ID" value="NZ_VCNI01000001.1"/>
</dbReference>
<feature type="domain" description="N-acetyltransferase" evidence="1">
    <location>
        <begin position="82"/>
        <end position="179"/>
    </location>
</feature>
<comment type="caution">
    <text evidence="2">The sequence shown here is derived from an EMBL/GenBank/DDBJ whole genome shotgun (WGS) entry which is preliminary data.</text>
</comment>
<evidence type="ECO:0000259" key="1">
    <source>
        <dbReference type="Pfam" id="PF00583"/>
    </source>
</evidence>
<dbReference type="InterPro" id="IPR000182">
    <property type="entry name" value="GNAT_dom"/>
</dbReference>
<dbReference type="Pfam" id="PF00583">
    <property type="entry name" value="Acetyltransf_1"/>
    <property type="match status" value="1"/>
</dbReference>
<dbReference type="SUPFAM" id="SSF55729">
    <property type="entry name" value="Acyl-CoA N-acyltransferases (Nat)"/>
    <property type="match status" value="1"/>
</dbReference>
<evidence type="ECO:0000313" key="2">
    <source>
        <dbReference type="EMBL" id="TMU56699.1"/>
    </source>
</evidence>